<organism evidence="1 2">
    <name type="scientific">Stutzerimonas chloritidismutans AW-1</name>
    <dbReference type="NCBI Taxonomy" id="1263865"/>
    <lineage>
        <taxon>Bacteria</taxon>
        <taxon>Pseudomonadati</taxon>
        <taxon>Pseudomonadota</taxon>
        <taxon>Gammaproteobacteria</taxon>
        <taxon>Pseudomonadales</taxon>
        <taxon>Pseudomonadaceae</taxon>
        <taxon>Stutzerimonas</taxon>
    </lineage>
</organism>
<dbReference type="SUPFAM" id="SSF81901">
    <property type="entry name" value="HCP-like"/>
    <property type="match status" value="2"/>
</dbReference>
<sequence length="235" mass="26188">MLPILSLALAHWRGQSATLAEQQRYAELHERAAAPDASAEALNELGCLWLVGQRDEWLARGLFIAAARYGSLEALLNLGYVHWYGKGVAVNERKALAYYQRAAERGSLDACYEIGQVYVGSDEEYLPAPCRVAADLQRAYQCFRTAAEGGHCEAMFALGDLLLGSDSSIRDEANGLYWLMCAAGHGQPLAADRLARFYLDEPRLEMPDPGNLMGDFWRNYRMSREGLVTDEMEKE</sequence>
<comment type="caution">
    <text evidence="1">The sequence shown here is derived from an EMBL/GenBank/DDBJ whole genome shotgun (WGS) entry which is preliminary data.</text>
</comment>
<dbReference type="PANTHER" id="PTHR45011:SF1">
    <property type="entry name" value="DAP3-BINDING CELL DEATH ENHANCER 1"/>
    <property type="match status" value="1"/>
</dbReference>
<dbReference type="SMART" id="SM00671">
    <property type="entry name" value="SEL1"/>
    <property type="match status" value="4"/>
</dbReference>
<dbReference type="PATRIC" id="fig|1263865.4.peg.2331"/>
<name>V4QH16_STUCH</name>
<protein>
    <recommendedName>
        <fullName evidence="3">Sel1 repeat family protein</fullName>
    </recommendedName>
</protein>
<dbReference type="InterPro" id="IPR011990">
    <property type="entry name" value="TPR-like_helical_dom_sf"/>
</dbReference>
<reference evidence="1 2" key="1">
    <citation type="submission" date="2013-07" db="EMBL/GenBank/DDBJ databases">
        <authorList>
            <person name="Schaap P.J."/>
            <person name="Mehboob F."/>
            <person name="Oosterkamp M.J."/>
            <person name="de Vos W.M."/>
            <person name="Stams A.J.M."/>
            <person name="Koehorst J.J."/>
        </authorList>
    </citation>
    <scope>NUCLEOTIDE SEQUENCE [LARGE SCALE GENOMIC DNA]</scope>
    <source>
        <strain evidence="1 2">AW-1</strain>
    </source>
</reference>
<dbReference type="AlphaFoldDB" id="V4QH16"/>
<evidence type="ECO:0000313" key="2">
    <source>
        <dbReference type="Proteomes" id="UP000017822"/>
    </source>
</evidence>
<evidence type="ECO:0000313" key="1">
    <source>
        <dbReference type="EMBL" id="ESQ99143.1"/>
    </source>
</evidence>
<dbReference type="Gene3D" id="1.25.40.10">
    <property type="entry name" value="Tetratricopeptide repeat domain"/>
    <property type="match status" value="1"/>
</dbReference>
<dbReference type="Pfam" id="PF08238">
    <property type="entry name" value="Sel1"/>
    <property type="match status" value="3"/>
</dbReference>
<gene>
    <name evidence="1" type="ORF">F753_12030</name>
</gene>
<dbReference type="InterPro" id="IPR006597">
    <property type="entry name" value="Sel1-like"/>
</dbReference>
<dbReference type="PANTHER" id="PTHR45011">
    <property type="entry name" value="DAP3-BINDING CELL DEATH ENHANCER 1"/>
    <property type="match status" value="1"/>
</dbReference>
<evidence type="ECO:0008006" key="3">
    <source>
        <dbReference type="Google" id="ProtNLM"/>
    </source>
</evidence>
<proteinExistence type="predicted"/>
<dbReference type="EMBL" id="AOFQ01000033">
    <property type="protein sequence ID" value="ESQ99143.1"/>
    <property type="molecule type" value="Genomic_DNA"/>
</dbReference>
<dbReference type="Proteomes" id="UP000017822">
    <property type="component" value="Unassembled WGS sequence"/>
</dbReference>
<accession>V4QH16</accession>
<dbReference type="InterPro" id="IPR052748">
    <property type="entry name" value="ISR_Activator"/>
</dbReference>
<dbReference type="RefSeq" id="WP_023445434.1">
    <property type="nucleotide sequence ID" value="NZ_AOFQ01000033.1"/>
</dbReference>